<dbReference type="STRING" id="797277.SAMN05216198_1530"/>
<dbReference type="EMBL" id="LT629748">
    <property type="protein sequence ID" value="SDS24741.1"/>
    <property type="molecule type" value="Genomic_DNA"/>
</dbReference>
<evidence type="ECO:0000313" key="3">
    <source>
        <dbReference type="Proteomes" id="UP000243426"/>
    </source>
</evidence>
<proteinExistence type="predicted"/>
<dbReference type="AlphaFoldDB" id="A0A1H1QMN1"/>
<protein>
    <submittedName>
        <fullName evidence="2">Uncharacterized protein</fullName>
    </submittedName>
</protein>
<organism evidence="2 3">
    <name type="scientific">Halopseudomonas litoralis</name>
    <dbReference type="NCBI Taxonomy" id="797277"/>
    <lineage>
        <taxon>Bacteria</taxon>
        <taxon>Pseudomonadati</taxon>
        <taxon>Pseudomonadota</taxon>
        <taxon>Gammaproteobacteria</taxon>
        <taxon>Pseudomonadales</taxon>
        <taxon>Pseudomonadaceae</taxon>
        <taxon>Halopseudomonas</taxon>
    </lineage>
</organism>
<gene>
    <name evidence="2" type="ORF">SAMN05216198_1530</name>
</gene>
<evidence type="ECO:0000313" key="2">
    <source>
        <dbReference type="EMBL" id="SDS24741.1"/>
    </source>
</evidence>
<evidence type="ECO:0000256" key="1">
    <source>
        <dbReference type="SAM" id="MobiDB-lite"/>
    </source>
</evidence>
<feature type="compositionally biased region" description="Basic and acidic residues" evidence="1">
    <location>
        <begin position="8"/>
        <end position="20"/>
    </location>
</feature>
<name>A0A1H1QMN1_9GAMM</name>
<feature type="region of interest" description="Disordered" evidence="1">
    <location>
        <begin position="1"/>
        <end position="20"/>
    </location>
</feature>
<dbReference type="OrthoDB" id="6905551at2"/>
<accession>A0A1H1QMN1</accession>
<sequence>MKAMTPAERQREKRARDKLKEEERQARLLAYRLQVDIYHATAELLSEIMATCELEERQDAITRLIHNASRLPGDQLRDFMRQP</sequence>
<reference evidence="3" key="1">
    <citation type="submission" date="2016-10" db="EMBL/GenBank/DDBJ databases">
        <authorList>
            <person name="Varghese N."/>
            <person name="Submissions S."/>
        </authorList>
    </citation>
    <scope>NUCLEOTIDE SEQUENCE [LARGE SCALE GENOMIC DNA]</scope>
    <source>
        <strain evidence="3">2SM5</strain>
    </source>
</reference>
<dbReference type="Proteomes" id="UP000243426">
    <property type="component" value="Chromosome I"/>
</dbReference>
<keyword evidence="3" id="KW-1185">Reference proteome</keyword>
<dbReference type="RefSeq" id="WP_090272758.1">
    <property type="nucleotide sequence ID" value="NZ_LT629748.1"/>
</dbReference>